<evidence type="ECO:0000256" key="4">
    <source>
        <dbReference type="ARBA" id="ARBA00022448"/>
    </source>
</evidence>
<evidence type="ECO:0000256" key="5">
    <source>
        <dbReference type="ARBA" id="ARBA00031636"/>
    </source>
</evidence>
<comment type="function">
    <text evidence="1">Multidrug efflux pump.</text>
</comment>
<dbReference type="GO" id="GO:0005886">
    <property type="term" value="C:plasma membrane"/>
    <property type="evidence" value="ECO:0007669"/>
    <property type="project" value="TreeGrafter"/>
</dbReference>
<dbReference type="EMBL" id="JXSQ01000003">
    <property type="protein sequence ID" value="KIP53328.1"/>
    <property type="molecule type" value="Genomic_DNA"/>
</dbReference>
<evidence type="ECO:0000256" key="3">
    <source>
        <dbReference type="ARBA" id="ARBA00020268"/>
    </source>
</evidence>
<accession>A0A0D0IUQ8</accession>
<feature type="transmembrane region" description="Helical" evidence="6">
    <location>
        <begin position="292"/>
        <end position="311"/>
    </location>
</feature>
<name>A0A0D0IUQ8_9MICO</name>
<organism evidence="7 8">
    <name type="scientific">Leucobacter komagatae</name>
    <dbReference type="NCBI Taxonomy" id="55969"/>
    <lineage>
        <taxon>Bacteria</taxon>
        <taxon>Bacillati</taxon>
        <taxon>Actinomycetota</taxon>
        <taxon>Actinomycetes</taxon>
        <taxon>Micrococcales</taxon>
        <taxon>Microbacteriaceae</taxon>
        <taxon>Leucobacter</taxon>
    </lineage>
</organism>
<dbReference type="PANTHER" id="PTHR43298:SF2">
    <property type="entry name" value="FMN_FAD EXPORTER YEEO-RELATED"/>
    <property type="match status" value="1"/>
</dbReference>
<dbReference type="GO" id="GO:0042910">
    <property type="term" value="F:xenobiotic transmembrane transporter activity"/>
    <property type="evidence" value="ECO:0007669"/>
    <property type="project" value="InterPro"/>
</dbReference>
<comment type="caution">
    <text evidence="7">The sequence shown here is derived from an EMBL/GenBank/DDBJ whole genome shotgun (WGS) entry which is preliminary data.</text>
</comment>
<feature type="transmembrane region" description="Helical" evidence="6">
    <location>
        <begin position="136"/>
        <end position="160"/>
    </location>
</feature>
<evidence type="ECO:0000256" key="6">
    <source>
        <dbReference type="SAM" id="Phobius"/>
    </source>
</evidence>
<keyword evidence="6" id="KW-1133">Transmembrane helix</keyword>
<dbReference type="GO" id="GO:0015297">
    <property type="term" value="F:antiporter activity"/>
    <property type="evidence" value="ECO:0007669"/>
    <property type="project" value="InterPro"/>
</dbReference>
<dbReference type="Pfam" id="PF01554">
    <property type="entry name" value="MatE"/>
    <property type="match status" value="1"/>
</dbReference>
<keyword evidence="6" id="KW-0812">Transmembrane</keyword>
<evidence type="ECO:0000256" key="2">
    <source>
        <dbReference type="ARBA" id="ARBA00010199"/>
    </source>
</evidence>
<protein>
    <recommendedName>
        <fullName evidence="3">Probable multidrug resistance protein NorM</fullName>
    </recommendedName>
    <alternativeName>
        <fullName evidence="5">Multidrug-efflux transporter</fullName>
    </alternativeName>
</protein>
<feature type="transmembrane region" description="Helical" evidence="6">
    <location>
        <begin position="323"/>
        <end position="343"/>
    </location>
</feature>
<keyword evidence="8" id="KW-1185">Reference proteome</keyword>
<gene>
    <name evidence="7" type="ORF">SD72_03565</name>
</gene>
<proteinExistence type="inferred from homology"/>
<evidence type="ECO:0000313" key="8">
    <source>
        <dbReference type="Proteomes" id="UP000032120"/>
    </source>
</evidence>
<dbReference type="PANTHER" id="PTHR43298">
    <property type="entry name" value="MULTIDRUG RESISTANCE PROTEIN NORM-RELATED"/>
    <property type="match status" value="1"/>
</dbReference>
<keyword evidence="4" id="KW-0813">Transport</keyword>
<sequence>MVSITDTVIVGYYSSEALAGVAFGSALYELPLNCLLGGLMAYRILAPRVAGNYPGTRPTGGIVLMLRGLLPWAVLASILLFGAAILLRSSGFFDAFQASQASSQYVAGRAWSILPEIATTAIVVTLVTWGRTKTPLIVLLVASAVNLVLDYFLVYGVWVFPELGAFGAGLAGTIGMFAVVPVVLAVLLKEKAAETDHVEQQTVLAQFSGWTRLTLPAVGSAAVDYAGNLVFFAIVSLGGVSGLAATRIASNAHLLAFVLASSLSSALLYVVGGGDISVAQSRNARLELRRKFLRIGMLLGGGIAILAWPVSFAASPDQEVRRFSLVLVLVVAAMCPVITWAYVNVSFLRAMERTGSDFLSNTAGVWGAQIPVAYVGLLMFQAPGAFLGLAAYWLCRGAIASFQVKLALQIEADRD</sequence>
<feature type="transmembrane region" description="Helical" evidence="6">
    <location>
        <begin position="69"/>
        <end position="90"/>
    </location>
</feature>
<dbReference type="Proteomes" id="UP000032120">
    <property type="component" value="Unassembled WGS sequence"/>
</dbReference>
<feature type="transmembrane region" description="Helical" evidence="6">
    <location>
        <begin position="252"/>
        <end position="271"/>
    </location>
</feature>
<evidence type="ECO:0000313" key="7">
    <source>
        <dbReference type="EMBL" id="KIP53328.1"/>
    </source>
</evidence>
<feature type="transmembrane region" description="Helical" evidence="6">
    <location>
        <begin position="166"/>
        <end position="188"/>
    </location>
</feature>
<evidence type="ECO:0000256" key="1">
    <source>
        <dbReference type="ARBA" id="ARBA00003408"/>
    </source>
</evidence>
<keyword evidence="6" id="KW-0472">Membrane</keyword>
<dbReference type="InterPro" id="IPR050222">
    <property type="entry name" value="MATE_MdtK"/>
</dbReference>
<comment type="similarity">
    <text evidence="2">Belongs to the multi antimicrobial extrusion (MATE) (TC 2.A.66.1) family.</text>
</comment>
<reference evidence="7 8" key="1">
    <citation type="submission" date="2015-01" db="EMBL/GenBank/DDBJ databases">
        <title>Draft genome sequence of Leucobacter komagatae strain VKM ST2845.</title>
        <authorList>
            <person name="Karlyshev A.V."/>
            <person name="Kudryashova E.B."/>
        </authorList>
    </citation>
    <scope>NUCLEOTIDE SEQUENCE [LARGE SCALE GENOMIC DNA]</scope>
    <source>
        <strain evidence="7 8">VKM ST2845</strain>
    </source>
</reference>
<feature type="transmembrane region" description="Helical" evidence="6">
    <location>
        <begin position="110"/>
        <end position="129"/>
    </location>
</feature>
<dbReference type="InterPro" id="IPR002528">
    <property type="entry name" value="MATE_fam"/>
</dbReference>
<feature type="transmembrane region" description="Helical" evidence="6">
    <location>
        <begin position="225"/>
        <end position="246"/>
    </location>
</feature>
<dbReference type="AlphaFoldDB" id="A0A0D0IUQ8"/>